<keyword evidence="2" id="KW-1185">Reference proteome</keyword>
<accession>A0A915IWQ7</accession>
<dbReference type="Proteomes" id="UP000887565">
    <property type="component" value="Unplaced"/>
</dbReference>
<feature type="region of interest" description="Disordered" evidence="1">
    <location>
        <begin position="61"/>
        <end position="141"/>
    </location>
</feature>
<dbReference type="WBParaSite" id="nRc.2.0.1.t18630-RA">
    <property type="protein sequence ID" value="nRc.2.0.1.t18630-RA"/>
    <property type="gene ID" value="nRc.2.0.1.g18630"/>
</dbReference>
<sequence length="141" mass="16546">MPEIADIQQIYLQYHSQTNHPVPLLRWHDFSPRWNLLPPRLLPPTGLPSDRPLLIAMQLPPRGVNPLSRLRSQTYTSSSRCCDTTDYGRNRNSRSLHFDGPEDPCDPHGYRNDRYHQENRNRRHNQQQSPSASDTRHHRGH</sequence>
<dbReference type="AlphaFoldDB" id="A0A915IWQ7"/>
<reference evidence="3" key="1">
    <citation type="submission" date="2022-11" db="UniProtKB">
        <authorList>
            <consortium name="WormBaseParasite"/>
        </authorList>
    </citation>
    <scope>IDENTIFICATION</scope>
</reference>
<feature type="compositionally biased region" description="Basic and acidic residues" evidence="1">
    <location>
        <begin position="96"/>
        <end position="120"/>
    </location>
</feature>
<organism evidence="2 3">
    <name type="scientific">Romanomermis culicivorax</name>
    <name type="common">Nematode worm</name>
    <dbReference type="NCBI Taxonomy" id="13658"/>
    <lineage>
        <taxon>Eukaryota</taxon>
        <taxon>Metazoa</taxon>
        <taxon>Ecdysozoa</taxon>
        <taxon>Nematoda</taxon>
        <taxon>Enoplea</taxon>
        <taxon>Dorylaimia</taxon>
        <taxon>Mermithida</taxon>
        <taxon>Mermithoidea</taxon>
        <taxon>Mermithidae</taxon>
        <taxon>Romanomermis</taxon>
    </lineage>
</organism>
<protein>
    <submittedName>
        <fullName evidence="3">Uncharacterized protein</fullName>
    </submittedName>
</protein>
<proteinExistence type="predicted"/>
<evidence type="ECO:0000256" key="1">
    <source>
        <dbReference type="SAM" id="MobiDB-lite"/>
    </source>
</evidence>
<evidence type="ECO:0000313" key="2">
    <source>
        <dbReference type="Proteomes" id="UP000887565"/>
    </source>
</evidence>
<evidence type="ECO:0000313" key="3">
    <source>
        <dbReference type="WBParaSite" id="nRc.2.0.1.t18630-RA"/>
    </source>
</evidence>
<feature type="compositionally biased region" description="Polar residues" evidence="1">
    <location>
        <begin position="70"/>
        <end position="82"/>
    </location>
</feature>
<name>A0A915IWQ7_ROMCU</name>